<dbReference type="InterPro" id="IPR030678">
    <property type="entry name" value="Peptide/Ni-bd"/>
</dbReference>
<comment type="similarity">
    <text evidence="2">Belongs to the bacterial solute-binding protein 5 family.</text>
</comment>
<comment type="subcellular location">
    <subcellularLocation>
        <location evidence="1">Cell envelope</location>
    </subcellularLocation>
</comment>
<keyword evidence="4" id="KW-0732">Signal</keyword>
<dbReference type="PROSITE" id="PS51257">
    <property type="entry name" value="PROKAR_LIPOPROTEIN"/>
    <property type="match status" value="1"/>
</dbReference>
<evidence type="ECO:0000313" key="6">
    <source>
        <dbReference type="EMBL" id="MEE6715070.1"/>
    </source>
</evidence>
<protein>
    <submittedName>
        <fullName evidence="6">Peptide ABC transporter substrate-binding protein</fullName>
    </submittedName>
</protein>
<dbReference type="SUPFAM" id="SSF53850">
    <property type="entry name" value="Periplasmic binding protein-like II"/>
    <property type="match status" value="1"/>
</dbReference>
<name>A0ABU7SXK1_9LACO</name>
<dbReference type="Gene3D" id="3.90.76.10">
    <property type="entry name" value="Dipeptide-binding Protein, Domain 1"/>
    <property type="match status" value="1"/>
</dbReference>
<evidence type="ECO:0000256" key="4">
    <source>
        <dbReference type="ARBA" id="ARBA00022729"/>
    </source>
</evidence>
<evidence type="ECO:0000256" key="1">
    <source>
        <dbReference type="ARBA" id="ARBA00004196"/>
    </source>
</evidence>
<dbReference type="PANTHER" id="PTHR30290">
    <property type="entry name" value="PERIPLASMIC BINDING COMPONENT OF ABC TRANSPORTER"/>
    <property type="match status" value="1"/>
</dbReference>
<comment type="caution">
    <text evidence="6">The sequence shown here is derived from an EMBL/GenBank/DDBJ whole genome shotgun (WGS) entry which is preliminary data.</text>
</comment>
<evidence type="ECO:0000256" key="3">
    <source>
        <dbReference type="ARBA" id="ARBA00022448"/>
    </source>
</evidence>
<proteinExistence type="inferred from homology"/>
<dbReference type="PANTHER" id="PTHR30290:SF10">
    <property type="entry name" value="PERIPLASMIC OLIGOPEPTIDE-BINDING PROTEIN-RELATED"/>
    <property type="match status" value="1"/>
</dbReference>
<evidence type="ECO:0000259" key="5">
    <source>
        <dbReference type="Pfam" id="PF00496"/>
    </source>
</evidence>
<evidence type="ECO:0000256" key="2">
    <source>
        <dbReference type="ARBA" id="ARBA00005695"/>
    </source>
</evidence>
<sequence>MKKSIGFKLGAAATVVFTLLTACSTSSKSSSGASAKTTWSRMEGDIISTMDPSMITDAISGQAATDTMDGLYRYDGSDLQPAVAKSVAKPTNNGTVYTYNLRNSKWSNGDDVTASDFVFAWRRTVDPATKSQYAYLYSGVKNADKIMAGKAKASTLGVKALSKDKLQVTLEHPIPYFNTMLVNPAFFPQSEKAVGEYGKKFGTQSKYLVFNGPYKLTGWNGTNNSWKEVKNPTYWNAKNVHIDQINVTAIKDPSTAMNLYQSGKLDDASLTGDQAAVAKSKPDYQGVKQASTFYLELNEKKIPAFKNTKIRQAIGMSINREEYIKKVLQDGSIDAPNVTPQGLAQDPSTKEDFSKEAAKGYSQYTQYNPKEAKTLWTAGLKEANLKTLSVELLTDDTDNAKKSGEYLQNTLEKNLPGLKVTIATVPFKTRLSRSQNGQFDMVMGGWSADFPDPITFLDLFTTDGSYNDGKWSNAQYDKLIEQSKTTYATDAEKRWQALIQAQQILTKEQGIIPIYQRVQAHLVNPKVQNLKTAPGGSYNFVGVTLKK</sequence>
<dbReference type="EMBL" id="JAQSGK010000008">
    <property type="protein sequence ID" value="MEE6715070.1"/>
    <property type="molecule type" value="Genomic_DNA"/>
</dbReference>
<reference evidence="6 7" key="1">
    <citation type="submission" date="2023-02" db="EMBL/GenBank/DDBJ databases">
        <title>The predominant lactic acid bacteria and yeasts involved in the spontaneous fermentation of millet during the production of the traditional porridge Hausa koko in Ghana.</title>
        <authorList>
            <person name="Atter A."/>
            <person name="Diaz M."/>
        </authorList>
    </citation>
    <scope>NUCLEOTIDE SEQUENCE [LARGE SCALE GENOMIC DNA]</scope>
    <source>
        <strain evidence="6 7">FI11640</strain>
    </source>
</reference>
<organism evidence="6 7">
    <name type="scientific">Schleiferilactobacillus harbinensis</name>
    <dbReference type="NCBI Taxonomy" id="304207"/>
    <lineage>
        <taxon>Bacteria</taxon>
        <taxon>Bacillati</taxon>
        <taxon>Bacillota</taxon>
        <taxon>Bacilli</taxon>
        <taxon>Lactobacillales</taxon>
        <taxon>Lactobacillaceae</taxon>
        <taxon>Schleiferilactobacillus</taxon>
    </lineage>
</organism>
<dbReference type="Pfam" id="PF00496">
    <property type="entry name" value="SBP_bac_5"/>
    <property type="match status" value="1"/>
</dbReference>
<dbReference type="Gene3D" id="3.40.190.10">
    <property type="entry name" value="Periplasmic binding protein-like II"/>
    <property type="match status" value="1"/>
</dbReference>
<keyword evidence="7" id="KW-1185">Reference proteome</keyword>
<accession>A0ABU7SXK1</accession>
<dbReference type="InterPro" id="IPR039424">
    <property type="entry name" value="SBP_5"/>
</dbReference>
<dbReference type="CDD" id="cd08504">
    <property type="entry name" value="PBP2_OppA"/>
    <property type="match status" value="1"/>
</dbReference>
<evidence type="ECO:0000313" key="7">
    <source>
        <dbReference type="Proteomes" id="UP001330016"/>
    </source>
</evidence>
<keyword evidence="3" id="KW-0813">Transport</keyword>
<dbReference type="InterPro" id="IPR000914">
    <property type="entry name" value="SBP_5_dom"/>
</dbReference>
<dbReference type="RefSeq" id="WP_331243382.1">
    <property type="nucleotide sequence ID" value="NZ_JAQSGJ010000008.1"/>
</dbReference>
<dbReference type="PIRSF" id="PIRSF002741">
    <property type="entry name" value="MppA"/>
    <property type="match status" value="1"/>
</dbReference>
<dbReference type="Gene3D" id="3.10.105.10">
    <property type="entry name" value="Dipeptide-binding Protein, Domain 3"/>
    <property type="match status" value="1"/>
</dbReference>
<feature type="domain" description="Solute-binding protein family 5" evidence="5">
    <location>
        <begin position="79"/>
        <end position="466"/>
    </location>
</feature>
<dbReference type="Proteomes" id="UP001330016">
    <property type="component" value="Unassembled WGS sequence"/>
</dbReference>
<gene>
    <name evidence="6" type="ORF">PS435_04275</name>
</gene>